<feature type="compositionally biased region" description="Basic and acidic residues" evidence="1">
    <location>
        <begin position="815"/>
        <end position="834"/>
    </location>
</feature>
<sequence length="1286" mass="144724">MAARKTTGTGPPMAFIAWADLTKFGRMDNKQLNFATGVVQKVLAKHPTRSVAVILAPHLTSERVAGGHRGEIRRVEDKLDARNLSSSLITLRMEAPPNSKRVTLTMFGWLVWEESNWEDNLFHDCELAQLRSPRPSIAWPPESSYIVPVAEKDSVPHASEGMRSLSDVQESAQLLCGEEMPTIVLESILSKAKISGATIVNATPYDGCLEQVCLKYHEGHSIGLSHLSVSLVPTVVDYAQKKLGMQLLQDWKRGKHPMGDVRAYNATPPAADSQVDLSQFNFKFVEVSVDNRKAGWERFSIKLPSKVRALYYSDVVYGSDWRALVQDFDDRFDKAHAAPIAEVPKEPVKSETIHMLNCDAEPKTVDELIAAHNLEMKTAGRWGGTTLFLVDARNRSGKAENIVEGQEFKLFLAAHMDLTIPTDEFVISHGTSRFKAAERVADLKRKKKSGHKEVPAEPVKPEETSSKSHLPLTLSESTTENNPKMNKEKVKELEAKVAAAKAAAKRDSKAADQPKPLKKEKACSDANTKKKTAAKTRSKKPKSDESEDNPLDSEESFSEFEDLPSESEDEGQVPPKNVQKKDSKLAPSKGSKSKDEKETTTKNKTTGKPTGKESTRPSRREYLAQAASAQLSDKTAGGKTAAKKADDGKNLKKAATAMETKEKEMEGKAARRIPAIKKADKIAKENHDQVGGEEDEASKQKAATMIKAAKPKGEEKPKKTTMKEKGDKKVEEEEDEALQEKTARMPKATEKKKEEKPQKKIAKEQDDQEAEDEDEASNGKGAKMRTAAKEEKMEKPRKRKEDDYKEAEEDEAEALNEKDPKVREATKEKREEKLRKKIPREEDDQEAEEVEDKASKEKAVRMPKVKKQKEDRKLQEKEMIEMKEDKDTEVKPRKKIAKADEDEEAEEQEGNASKEKAPKEEKPRKKIPREEDDQEAKEDEVEAEKKKKIRKTMTEKGNEKPQEKAMKEAKEKHEKVKPATRASAMKEKEEEKEEEKDEEKEEEPEEEKDEEKEEETVEKPQKKAKITRKEAKEQEKVKPARKAPATEETKVKEEKPRKRPKIAKEHDDQQAEVEEDERKAKVEATRSGKGKEKKEKKARKENEAEDEEAEEEEQKKETKVRRKKKQVSRDAPGSDEDDASRGDTAKVAPEEEVPAKELSETEQDMPDPDQGNGEPTREGDDVDPEPAADESDSNASTLVLGGRRDEDNELNRMAECKWHDDTVPVIFEVQEADKKGCVDSEQCSLRKLLQEMEDEGWTDVTVNSHDLTRPSAEGYSSFMLKIIALC</sequence>
<feature type="compositionally biased region" description="Basic and acidic residues" evidence="1">
    <location>
        <begin position="912"/>
        <end position="923"/>
    </location>
</feature>
<evidence type="ECO:0000313" key="2">
    <source>
        <dbReference type="EMBL" id="CAK9029741.1"/>
    </source>
</evidence>
<feature type="compositionally biased region" description="Acidic residues" evidence="1">
    <location>
        <begin position="930"/>
        <end position="942"/>
    </location>
</feature>
<keyword evidence="3" id="KW-1185">Reference proteome</keyword>
<feature type="compositionally biased region" description="Basic and acidic residues" evidence="1">
    <location>
        <begin position="592"/>
        <end position="601"/>
    </location>
</feature>
<accession>A0ABP0KS90</accession>
<protein>
    <submittedName>
        <fullName evidence="2">Midasin (Dynein-related AAA-ATPase mdn1) (MIDAS-containing protein)</fullName>
    </submittedName>
</protein>
<feature type="compositionally biased region" description="Basic and acidic residues" evidence="1">
    <location>
        <begin position="485"/>
        <end position="495"/>
    </location>
</feature>
<comment type="caution">
    <text evidence="2">The sequence shown here is derived from an EMBL/GenBank/DDBJ whole genome shotgun (WGS) entry which is preliminary data.</text>
</comment>
<feature type="compositionally biased region" description="Basic and acidic residues" evidence="1">
    <location>
        <begin position="868"/>
        <end position="891"/>
    </location>
</feature>
<feature type="compositionally biased region" description="Basic and acidic residues" evidence="1">
    <location>
        <begin position="1076"/>
        <end position="1102"/>
    </location>
</feature>
<evidence type="ECO:0000256" key="1">
    <source>
        <dbReference type="SAM" id="MobiDB-lite"/>
    </source>
</evidence>
<feature type="region of interest" description="Disordered" evidence="1">
    <location>
        <begin position="443"/>
        <end position="1206"/>
    </location>
</feature>
<feature type="compositionally biased region" description="Basic and acidic residues" evidence="1">
    <location>
        <begin position="787"/>
        <end position="803"/>
    </location>
</feature>
<feature type="compositionally biased region" description="Acidic residues" evidence="1">
    <location>
        <begin position="804"/>
        <end position="814"/>
    </location>
</feature>
<feature type="compositionally biased region" description="Basic and acidic residues" evidence="1">
    <location>
        <begin position="711"/>
        <end position="731"/>
    </location>
</feature>
<feature type="compositionally biased region" description="Basic residues" evidence="1">
    <location>
        <begin position="529"/>
        <end position="540"/>
    </location>
</feature>
<gene>
    <name evidence="2" type="ORF">SCF082_LOCUS18928</name>
</gene>
<feature type="compositionally biased region" description="Basic and acidic residues" evidence="1">
    <location>
        <begin position="1017"/>
        <end position="1069"/>
    </location>
</feature>
<feature type="compositionally biased region" description="Basic and acidic residues" evidence="1">
    <location>
        <begin position="677"/>
        <end position="690"/>
    </location>
</feature>
<feature type="compositionally biased region" description="Acidic residues" evidence="1">
    <location>
        <begin position="1180"/>
        <end position="1192"/>
    </location>
</feature>
<feature type="compositionally biased region" description="Acidic residues" evidence="1">
    <location>
        <begin position="766"/>
        <end position="776"/>
    </location>
</feature>
<feature type="compositionally biased region" description="Acidic residues" evidence="1">
    <location>
        <begin position="841"/>
        <end position="851"/>
    </location>
</feature>
<reference evidence="2 3" key="1">
    <citation type="submission" date="2024-02" db="EMBL/GenBank/DDBJ databases">
        <authorList>
            <person name="Chen Y."/>
            <person name="Shah S."/>
            <person name="Dougan E. K."/>
            <person name="Thang M."/>
            <person name="Chan C."/>
        </authorList>
    </citation>
    <scope>NUCLEOTIDE SEQUENCE [LARGE SCALE GENOMIC DNA]</scope>
</reference>
<feature type="compositionally biased region" description="Acidic residues" evidence="1">
    <location>
        <begin position="545"/>
        <end position="571"/>
    </location>
</feature>
<feature type="compositionally biased region" description="Basic and acidic residues" evidence="1">
    <location>
        <begin position="952"/>
        <end position="977"/>
    </location>
</feature>
<feature type="compositionally biased region" description="Acidic residues" evidence="1">
    <location>
        <begin position="900"/>
        <end position="909"/>
    </location>
</feature>
<dbReference type="EMBL" id="CAXAMM010012780">
    <property type="protein sequence ID" value="CAK9029741.1"/>
    <property type="molecule type" value="Genomic_DNA"/>
</dbReference>
<evidence type="ECO:0000313" key="3">
    <source>
        <dbReference type="Proteomes" id="UP001642464"/>
    </source>
</evidence>
<feature type="compositionally biased region" description="Acidic residues" evidence="1">
    <location>
        <begin position="990"/>
        <end position="1016"/>
    </location>
</feature>
<feature type="compositionally biased region" description="Basic and acidic residues" evidence="1">
    <location>
        <begin position="659"/>
        <end position="669"/>
    </location>
</feature>
<feature type="compositionally biased region" description="Acidic residues" evidence="1">
    <location>
        <begin position="1103"/>
        <end position="1112"/>
    </location>
</feature>
<feature type="compositionally biased region" description="Polar residues" evidence="1">
    <location>
        <begin position="474"/>
        <end position="484"/>
    </location>
</feature>
<feature type="compositionally biased region" description="Basic and acidic residues" evidence="1">
    <location>
        <begin position="610"/>
        <end position="622"/>
    </location>
</feature>
<feature type="compositionally biased region" description="Basic and acidic residues" evidence="1">
    <location>
        <begin position="504"/>
        <end position="523"/>
    </location>
</feature>
<proteinExistence type="predicted"/>
<feature type="compositionally biased region" description="Basic and acidic residues" evidence="1">
    <location>
        <begin position="451"/>
        <end position="466"/>
    </location>
</feature>
<dbReference type="Proteomes" id="UP001642464">
    <property type="component" value="Unassembled WGS sequence"/>
</dbReference>
<organism evidence="2 3">
    <name type="scientific">Durusdinium trenchii</name>
    <dbReference type="NCBI Taxonomy" id="1381693"/>
    <lineage>
        <taxon>Eukaryota</taxon>
        <taxon>Sar</taxon>
        <taxon>Alveolata</taxon>
        <taxon>Dinophyceae</taxon>
        <taxon>Suessiales</taxon>
        <taxon>Symbiodiniaceae</taxon>
        <taxon>Durusdinium</taxon>
    </lineage>
</organism>
<feature type="compositionally biased region" description="Basic and acidic residues" evidence="1">
    <location>
        <begin position="738"/>
        <end position="765"/>
    </location>
</feature>
<name>A0ABP0KS90_9DINO</name>